<feature type="transmembrane region" description="Helical" evidence="1">
    <location>
        <begin position="190"/>
        <end position="209"/>
    </location>
</feature>
<keyword evidence="1" id="KW-0472">Membrane</keyword>
<dbReference type="RefSeq" id="WP_036449577.1">
    <property type="nucleotide sequence ID" value="NZ_JACKVC010000021.1"/>
</dbReference>
<proteinExistence type="predicted"/>
<reference evidence="3" key="1">
    <citation type="submission" date="2020-07" db="EMBL/GenBank/DDBJ databases">
        <authorList>
            <person name="Pettersson B.M.F."/>
            <person name="Behra P.R.K."/>
            <person name="Ramesh M."/>
            <person name="Das S."/>
            <person name="Dasgupta S."/>
            <person name="Kirsebom L.A."/>
        </authorList>
    </citation>
    <scope>NUCLEOTIDE SEQUENCE</scope>
    <source>
        <strain evidence="3">DSM 44242</strain>
    </source>
</reference>
<dbReference type="AlphaFoldDB" id="A0AAW5TAV0"/>
<protein>
    <submittedName>
        <fullName evidence="3">DUF418 domain-containing protein</fullName>
    </submittedName>
</protein>
<dbReference type="Pfam" id="PF04235">
    <property type="entry name" value="DUF418"/>
    <property type="match status" value="1"/>
</dbReference>
<feature type="transmembrane region" description="Helical" evidence="1">
    <location>
        <begin position="230"/>
        <end position="246"/>
    </location>
</feature>
<feature type="transmembrane region" description="Helical" evidence="1">
    <location>
        <begin position="295"/>
        <end position="314"/>
    </location>
</feature>
<accession>A0AAW5TAV0</accession>
<name>A0AAW5TAV0_9MYCO</name>
<dbReference type="InterPro" id="IPR007349">
    <property type="entry name" value="DUF418"/>
</dbReference>
<feature type="transmembrane region" description="Helical" evidence="1">
    <location>
        <begin position="21"/>
        <end position="38"/>
    </location>
</feature>
<dbReference type="Proteomes" id="UP001141659">
    <property type="component" value="Unassembled WGS sequence"/>
</dbReference>
<gene>
    <name evidence="3" type="ORF">H5P34_26930</name>
</gene>
<evidence type="ECO:0000313" key="4">
    <source>
        <dbReference type="Proteomes" id="UP001141659"/>
    </source>
</evidence>
<sequence length="378" mass="41154">MTSQRNVDLVPRIAALDILRGFALGGILVVNITVMSNPGGFGPGPAKTVLTAFFFDKFYVLFAVLFGYSLTLQFRSAERDGVDARLRTVRRCFALMAIGLVHIGFFFSDDVLFGYGILGLILLALRRIRPTWAIRPAMLLYGSFIVALTMHGAVAAPVDVVDDRATASLKVGWLAAASYRWETFFERFDLFLLFGLLNVLPMFLVGFAAGKARLLETPDRYLPMLPKLQWIGFGVAAPFSLLMAIVDNPLLAGATAVVDLPLAAAYAATVLRVTDRSPGLADTFGAAGKLAATNYIGQSVIASMVFTGYGLSLVGQLPNWQILIIAAGIYGVQLIASRLWARHHRYGPIEWVLRCATYGRRRSWPTRGAHAGASHPPE</sequence>
<comment type="caution">
    <text evidence="3">The sequence shown here is derived from an EMBL/GenBank/DDBJ whole genome shotgun (WGS) entry which is preliminary data.</text>
</comment>
<keyword evidence="1" id="KW-1133">Transmembrane helix</keyword>
<dbReference type="EMBL" id="JACKVC010000021">
    <property type="protein sequence ID" value="MCV7391698.1"/>
    <property type="molecule type" value="Genomic_DNA"/>
</dbReference>
<reference evidence="3" key="2">
    <citation type="journal article" date="2022" name="BMC Genomics">
        <title>Comparative genome analysis of mycobacteria focusing on tRNA and non-coding RNA.</title>
        <authorList>
            <person name="Behra P.R.K."/>
            <person name="Pettersson B.M.F."/>
            <person name="Ramesh M."/>
            <person name="Das S."/>
            <person name="Dasgupta S."/>
            <person name="Kirsebom L.A."/>
        </authorList>
    </citation>
    <scope>NUCLEOTIDE SEQUENCE</scope>
    <source>
        <strain evidence="3">DSM 44242</strain>
    </source>
</reference>
<feature type="domain" description="DUF418" evidence="2">
    <location>
        <begin position="209"/>
        <end position="359"/>
    </location>
</feature>
<feature type="transmembrane region" description="Helical" evidence="1">
    <location>
        <begin position="112"/>
        <end position="128"/>
    </location>
</feature>
<dbReference type="PANTHER" id="PTHR30590">
    <property type="entry name" value="INNER MEMBRANE PROTEIN"/>
    <property type="match status" value="1"/>
</dbReference>
<feature type="transmembrane region" description="Helical" evidence="1">
    <location>
        <begin position="320"/>
        <end position="341"/>
    </location>
</feature>
<dbReference type="PANTHER" id="PTHR30590:SF2">
    <property type="entry name" value="INNER MEMBRANE PROTEIN"/>
    <property type="match status" value="1"/>
</dbReference>
<feature type="transmembrane region" description="Helical" evidence="1">
    <location>
        <begin position="140"/>
        <end position="158"/>
    </location>
</feature>
<feature type="transmembrane region" description="Helical" evidence="1">
    <location>
        <begin position="58"/>
        <end position="76"/>
    </location>
</feature>
<evidence type="ECO:0000256" key="1">
    <source>
        <dbReference type="SAM" id="Phobius"/>
    </source>
</evidence>
<feature type="transmembrane region" description="Helical" evidence="1">
    <location>
        <begin position="88"/>
        <end position="106"/>
    </location>
</feature>
<evidence type="ECO:0000259" key="2">
    <source>
        <dbReference type="Pfam" id="PF04235"/>
    </source>
</evidence>
<dbReference type="InterPro" id="IPR052529">
    <property type="entry name" value="Bact_Transport_Assoc"/>
</dbReference>
<keyword evidence="1" id="KW-0812">Transmembrane</keyword>
<evidence type="ECO:0000313" key="3">
    <source>
        <dbReference type="EMBL" id="MCV7391698.1"/>
    </source>
</evidence>
<feature type="transmembrane region" description="Helical" evidence="1">
    <location>
        <begin position="252"/>
        <end position="274"/>
    </location>
</feature>
<organism evidence="3 4">
    <name type="scientific">Mycolicibacterium porcinum</name>
    <dbReference type="NCBI Taxonomy" id="39693"/>
    <lineage>
        <taxon>Bacteria</taxon>
        <taxon>Bacillati</taxon>
        <taxon>Actinomycetota</taxon>
        <taxon>Actinomycetes</taxon>
        <taxon>Mycobacteriales</taxon>
        <taxon>Mycobacteriaceae</taxon>
        <taxon>Mycolicibacterium</taxon>
    </lineage>
</organism>